<accession>A0A5Z1U8I1</accession>
<dbReference type="EMBL" id="AAKFRX010000040">
    <property type="protein sequence ID" value="ECR3313276.1"/>
    <property type="molecule type" value="Genomic_DNA"/>
</dbReference>
<protein>
    <submittedName>
        <fullName evidence="1">Uncharacterized protein</fullName>
    </submittedName>
</protein>
<evidence type="ECO:0000313" key="1">
    <source>
        <dbReference type="EMBL" id="ECR3313276.1"/>
    </source>
</evidence>
<comment type="caution">
    <text evidence="1">The sequence shown here is derived from an EMBL/GenBank/DDBJ whole genome shotgun (WGS) entry which is preliminary data.</text>
</comment>
<organism evidence="1">
    <name type="scientific">Campylobacter jejuni</name>
    <dbReference type="NCBI Taxonomy" id="197"/>
    <lineage>
        <taxon>Bacteria</taxon>
        <taxon>Pseudomonadati</taxon>
        <taxon>Campylobacterota</taxon>
        <taxon>Epsilonproteobacteria</taxon>
        <taxon>Campylobacterales</taxon>
        <taxon>Campylobacteraceae</taxon>
        <taxon>Campylobacter</taxon>
    </lineage>
</organism>
<reference evidence="1" key="1">
    <citation type="submission" date="2019-09" db="EMBL/GenBank/DDBJ databases">
        <authorList>
            <person name="Ashton P.M."/>
            <person name="Dallman T."/>
            <person name="Nair S."/>
            <person name="De Pinna E."/>
            <person name="Peters T."/>
            <person name="Grant K."/>
        </authorList>
    </citation>
    <scope>NUCLEOTIDE SEQUENCE</scope>
    <source>
        <strain evidence="1">117235</strain>
    </source>
</reference>
<sequence>YENAKFTMTKDGNGLNRSDFTIDSNPTPTDNQIVGTIKTSGIYQETYHKIAHVFKKYNGGSDECCLWSSSGTREVSIELENTPMPNKLFARGNGYYGQTEITNVRVKKSIFIGEQEIQSEDFNVEKLEASADTYGDYAFLFEISKQDQIVMKKELNLNPKKTKNTKKCKEIRSK</sequence>
<feature type="non-terminal residue" evidence="1">
    <location>
        <position position="1"/>
    </location>
</feature>
<name>A0A5Z1U8I1_CAMJU</name>
<proteinExistence type="predicted"/>
<gene>
    <name evidence="1" type="ORF">F1P60_08935</name>
</gene>
<dbReference type="AlphaFoldDB" id="A0A5Z1U8I1"/>